<dbReference type="PANTHER" id="PTHR34129">
    <property type="entry name" value="BLR1139 PROTEIN"/>
    <property type="match status" value="1"/>
</dbReference>
<reference evidence="2" key="1">
    <citation type="journal article" date="2019" name="Int. J. Syst. Evol. Microbiol.">
        <title>The Global Catalogue of Microorganisms (GCM) 10K type strain sequencing project: providing services to taxonomists for standard genome sequencing and annotation.</title>
        <authorList>
            <consortium name="The Broad Institute Genomics Platform"/>
            <consortium name="The Broad Institute Genome Sequencing Center for Infectious Disease"/>
            <person name="Wu L."/>
            <person name="Ma J."/>
        </authorList>
    </citation>
    <scope>NUCLEOTIDE SEQUENCE [LARGE SCALE GENOMIC DNA]</scope>
    <source>
        <strain evidence="2">CGMCC 1.9106</strain>
    </source>
</reference>
<comment type="caution">
    <text evidence="1">The sequence shown here is derived from an EMBL/GenBank/DDBJ whole genome shotgun (WGS) entry which is preliminary data.</text>
</comment>
<keyword evidence="2" id="KW-1185">Reference proteome</keyword>
<dbReference type="EMBL" id="JBHTAC010000004">
    <property type="protein sequence ID" value="MFC7241895.1"/>
    <property type="molecule type" value="Genomic_DNA"/>
</dbReference>
<dbReference type="PANTHER" id="PTHR34129:SF1">
    <property type="entry name" value="DUF952 DOMAIN-CONTAINING PROTEIN"/>
    <property type="match status" value="1"/>
</dbReference>
<gene>
    <name evidence="1" type="ORF">ACFQO7_05320</name>
</gene>
<dbReference type="RefSeq" id="WP_376805336.1">
    <property type="nucleotide sequence ID" value="NZ_JBHTAC010000004.1"/>
</dbReference>
<sequence length="111" mass="12191">MLIYKILLPSEWAAFERAGRFDGSPFDHESGFIHLSSREQVAATALRVFGNEPELVVAAVDTQAVEESLRWEESRDRGVFPHVYGPLPRSAVIAVHHVAGAAAVEETLPPL</sequence>
<protein>
    <submittedName>
        <fullName evidence="1">DUF952 domain-containing protein</fullName>
    </submittedName>
</protein>
<proteinExistence type="predicted"/>
<dbReference type="SUPFAM" id="SSF56399">
    <property type="entry name" value="ADP-ribosylation"/>
    <property type="match status" value="1"/>
</dbReference>
<evidence type="ECO:0000313" key="2">
    <source>
        <dbReference type="Proteomes" id="UP001596392"/>
    </source>
</evidence>
<dbReference type="Gene3D" id="3.20.170.20">
    <property type="entry name" value="Protein of unknown function DUF952"/>
    <property type="match status" value="1"/>
</dbReference>
<dbReference type="InterPro" id="IPR009297">
    <property type="entry name" value="DUF952"/>
</dbReference>
<name>A0ABW2GPK5_9ACTN</name>
<organism evidence="1 2">
    <name type="scientific">Catellatospora aurea</name>
    <dbReference type="NCBI Taxonomy" id="1337874"/>
    <lineage>
        <taxon>Bacteria</taxon>
        <taxon>Bacillati</taxon>
        <taxon>Actinomycetota</taxon>
        <taxon>Actinomycetes</taxon>
        <taxon>Micromonosporales</taxon>
        <taxon>Micromonosporaceae</taxon>
        <taxon>Catellatospora</taxon>
    </lineage>
</organism>
<evidence type="ECO:0000313" key="1">
    <source>
        <dbReference type="EMBL" id="MFC7241895.1"/>
    </source>
</evidence>
<dbReference type="Pfam" id="PF06108">
    <property type="entry name" value="DUF952"/>
    <property type="match status" value="1"/>
</dbReference>
<dbReference type="Proteomes" id="UP001596392">
    <property type="component" value="Unassembled WGS sequence"/>
</dbReference>
<accession>A0ABW2GPK5</accession>